<dbReference type="AlphaFoldDB" id="A0AAX4IT49"/>
<sequence length="194" mass="22274">MNAPVVLCGKENFENWDKYIRQHLSDKGLLVIIICDELDPATGGPALVQSLKVCSEAYNLILNSIDDAILLALSAHGLIQERGHPWRLFQAASSLFRRDRRFIASTITKLTQAKFSDFHSMEVFLSYFHLGKICLEEDSTSQTISLLLLNAIKDQYGEVYRTYRRRQRLIWEDLVADLRAVGRQENRDSKLSVW</sequence>
<protein>
    <submittedName>
        <fullName evidence="1">Uncharacterized protein</fullName>
    </submittedName>
</protein>
<reference evidence="2" key="1">
    <citation type="journal article" date="2023" name="bioRxiv">
        <title>Complete genome of the Medicago anthracnose fungus, Colletotrichum destructivum, reveals a mini-chromosome-like region within a core chromosome.</title>
        <authorList>
            <person name="Lapalu N."/>
            <person name="Simon A."/>
            <person name="Lu A."/>
            <person name="Plaumann P.-L."/>
            <person name="Amselem J."/>
            <person name="Pigne S."/>
            <person name="Auger A."/>
            <person name="Koch C."/>
            <person name="Dallery J.-F."/>
            <person name="O'Connell R.J."/>
        </authorList>
    </citation>
    <scope>NUCLEOTIDE SEQUENCE [LARGE SCALE GENOMIC DNA]</scope>
    <source>
        <strain evidence="2">CBS 520.97</strain>
    </source>
</reference>
<dbReference type="GeneID" id="87947945"/>
<name>A0AAX4IT49_9PEZI</name>
<dbReference type="KEGG" id="cdet:87947945"/>
<keyword evidence="2" id="KW-1185">Reference proteome</keyword>
<gene>
    <name evidence="1" type="ORF">CDEST_11445</name>
</gene>
<proteinExistence type="predicted"/>
<dbReference type="Proteomes" id="UP001322277">
    <property type="component" value="Chromosome 7"/>
</dbReference>
<dbReference type="EMBL" id="CP137311">
    <property type="protein sequence ID" value="WQF86431.1"/>
    <property type="molecule type" value="Genomic_DNA"/>
</dbReference>
<evidence type="ECO:0000313" key="2">
    <source>
        <dbReference type="Proteomes" id="UP001322277"/>
    </source>
</evidence>
<accession>A0AAX4IT49</accession>
<evidence type="ECO:0000313" key="1">
    <source>
        <dbReference type="EMBL" id="WQF86431.1"/>
    </source>
</evidence>
<organism evidence="1 2">
    <name type="scientific">Colletotrichum destructivum</name>
    <dbReference type="NCBI Taxonomy" id="34406"/>
    <lineage>
        <taxon>Eukaryota</taxon>
        <taxon>Fungi</taxon>
        <taxon>Dikarya</taxon>
        <taxon>Ascomycota</taxon>
        <taxon>Pezizomycotina</taxon>
        <taxon>Sordariomycetes</taxon>
        <taxon>Hypocreomycetidae</taxon>
        <taxon>Glomerellales</taxon>
        <taxon>Glomerellaceae</taxon>
        <taxon>Colletotrichum</taxon>
        <taxon>Colletotrichum destructivum species complex</taxon>
    </lineage>
</organism>
<dbReference type="RefSeq" id="XP_062783652.1">
    <property type="nucleotide sequence ID" value="XM_062927601.1"/>
</dbReference>